<keyword evidence="3" id="KW-1185">Reference proteome</keyword>
<protein>
    <submittedName>
        <fullName evidence="2">Uncharacterized protein</fullName>
    </submittedName>
</protein>
<accession>A0A4V3SIA5</accession>
<reference evidence="2 3" key="1">
    <citation type="submission" date="2019-04" db="EMBL/GenBank/DDBJ databases">
        <title>Comparative genomics and transcriptomics to analyze fruiting body development in filamentous ascomycetes.</title>
        <authorList>
            <consortium name="DOE Joint Genome Institute"/>
            <person name="Lutkenhaus R."/>
            <person name="Traeger S."/>
            <person name="Breuer J."/>
            <person name="Kuo A."/>
            <person name="Lipzen A."/>
            <person name="Pangilinan J."/>
            <person name="Dilworth D."/>
            <person name="Sandor L."/>
            <person name="Poggeler S."/>
            <person name="Barry K."/>
            <person name="Grigoriev I.V."/>
            <person name="Nowrousian M."/>
        </authorList>
    </citation>
    <scope>NUCLEOTIDE SEQUENCE [LARGE SCALE GENOMIC DNA]</scope>
    <source>
        <strain evidence="2 3">CBS 389.68</strain>
    </source>
</reference>
<proteinExistence type="predicted"/>
<organism evidence="2 3">
    <name type="scientific">Ascodesmis nigricans</name>
    <dbReference type="NCBI Taxonomy" id="341454"/>
    <lineage>
        <taxon>Eukaryota</taxon>
        <taxon>Fungi</taxon>
        <taxon>Dikarya</taxon>
        <taxon>Ascomycota</taxon>
        <taxon>Pezizomycotina</taxon>
        <taxon>Pezizomycetes</taxon>
        <taxon>Pezizales</taxon>
        <taxon>Ascodesmidaceae</taxon>
        <taxon>Ascodesmis</taxon>
    </lineage>
</organism>
<gene>
    <name evidence="2" type="ORF">EX30DRAFT_342446</name>
</gene>
<name>A0A4V3SIA5_9PEZI</name>
<evidence type="ECO:0000313" key="2">
    <source>
        <dbReference type="EMBL" id="TGZ79354.1"/>
    </source>
</evidence>
<evidence type="ECO:0000256" key="1">
    <source>
        <dbReference type="SAM" id="MobiDB-lite"/>
    </source>
</evidence>
<dbReference type="AlphaFoldDB" id="A0A4V3SIA5"/>
<dbReference type="EMBL" id="ML220132">
    <property type="protein sequence ID" value="TGZ79354.1"/>
    <property type="molecule type" value="Genomic_DNA"/>
</dbReference>
<dbReference type="Proteomes" id="UP000298138">
    <property type="component" value="Unassembled WGS sequence"/>
</dbReference>
<feature type="region of interest" description="Disordered" evidence="1">
    <location>
        <begin position="41"/>
        <end position="69"/>
    </location>
</feature>
<sequence>MIVEEVVWCQCRVVYPTVNAGIRLFTTITVPVIGVRRSRYPASASTPPLRPPTSLPGTSPPSHLRWEVL</sequence>
<dbReference type="InParanoid" id="A0A4V3SIA5"/>
<evidence type="ECO:0000313" key="3">
    <source>
        <dbReference type="Proteomes" id="UP000298138"/>
    </source>
</evidence>